<dbReference type="InterPro" id="IPR005149">
    <property type="entry name" value="Tscrpt_reg_PadR_N"/>
</dbReference>
<feature type="domain" description="Transcription regulator PadR N-terminal" evidence="1">
    <location>
        <begin position="39"/>
        <end position="97"/>
    </location>
</feature>
<keyword evidence="3" id="KW-1185">Reference proteome</keyword>
<dbReference type="InterPro" id="IPR036388">
    <property type="entry name" value="WH-like_DNA-bd_sf"/>
</dbReference>
<reference evidence="2 3" key="1">
    <citation type="submission" date="2014-11" db="EMBL/GenBank/DDBJ databases">
        <title>Genome sequence and analysis of novel Kurthia sp.</title>
        <authorList>
            <person name="Lawson J.N."/>
            <person name="Gonzalez J.E."/>
            <person name="Rinauldi L."/>
            <person name="Xuan Z."/>
            <person name="Firman A."/>
            <person name="Shaddox L."/>
            <person name="Trudeau A."/>
            <person name="Shah S."/>
            <person name="Reiman D."/>
        </authorList>
    </citation>
    <scope>NUCLEOTIDE SEQUENCE [LARGE SCALE GENOMIC DNA]</scope>
    <source>
        <strain evidence="2 3">3B1D</strain>
    </source>
</reference>
<evidence type="ECO:0000313" key="2">
    <source>
        <dbReference type="EMBL" id="RUS58345.1"/>
    </source>
</evidence>
<name>A0A433RYH3_9BACL</name>
<dbReference type="RefSeq" id="WP_126989111.1">
    <property type="nucleotide sequence ID" value="NZ_JTFC01000005.1"/>
</dbReference>
<protein>
    <recommendedName>
        <fullName evidence="1">Transcription regulator PadR N-terminal domain-containing protein</fullName>
    </recommendedName>
</protein>
<dbReference type="AlphaFoldDB" id="A0A433RYH3"/>
<dbReference type="SUPFAM" id="SSF46785">
    <property type="entry name" value="Winged helix' DNA-binding domain"/>
    <property type="match status" value="1"/>
</dbReference>
<proteinExistence type="predicted"/>
<dbReference type="Proteomes" id="UP000288623">
    <property type="component" value="Unassembled WGS sequence"/>
</dbReference>
<sequence>MNSFKKSLQQHTNLQFTEKMKQTIREEVAREAIEADRLLQLLQQPQSGFALCERLKAKQQSAVYVTLHRLEVEGLICSTWQEKEKIYKVSATGLKRVKRYEKAQRKMPLQQLLEEARHVY</sequence>
<dbReference type="EMBL" id="JTFC01000005">
    <property type="protein sequence ID" value="RUS58345.1"/>
    <property type="molecule type" value="Genomic_DNA"/>
</dbReference>
<organism evidence="2 3">
    <name type="scientific">Candidatus Kurthia intestinigallinarum</name>
    <dbReference type="NCBI Taxonomy" id="1562256"/>
    <lineage>
        <taxon>Bacteria</taxon>
        <taxon>Bacillati</taxon>
        <taxon>Bacillota</taxon>
        <taxon>Bacilli</taxon>
        <taxon>Bacillales</taxon>
        <taxon>Caryophanaceae</taxon>
        <taxon>Kurthia</taxon>
    </lineage>
</organism>
<dbReference type="Pfam" id="PF03551">
    <property type="entry name" value="PadR"/>
    <property type="match status" value="1"/>
</dbReference>
<evidence type="ECO:0000259" key="1">
    <source>
        <dbReference type="Pfam" id="PF03551"/>
    </source>
</evidence>
<comment type="caution">
    <text evidence="2">The sequence shown here is derived from an EMBL/GenBank/DDBJ whole genome shotgun (WGS) entry which is preliminary data.</text>
</comment>
<evidence type="ECO:0000313" key="3">
    <source>
        <dbReference type="Proteomes" id="UP000288623"/>
    </source>
</evidence>
<dbReference type="InterPro" id="IPR036390">
    <property type="entry name" value="WH_DNA-bd_sf"/>
</dbReference>
<gene>
    <name evidence="2" type="ORF">QI30_01140</name>
</gene>
<dbReference type="Gene3D" id="1.10.10.10">
    <property type="entry name" value="Winged helix-like DNA-binding domain superfamily/Winged helix DNA-binding domain"/>
    <property type="match status" value="1"/>
</dbReference>
<accession>A0A433RYH3</accession>